<reference evidence="1 2" key="1">
    <citation type="submission" date="2018-10" db="EMBL/GenBank/DDBJ databases">
        <authorList>
            <person name="Chen W.-M."/>
        </authorList>
    </citation>
    <scope>NUCLEOTIDE SEQUENCE [LARGE SCALE GENOMIC DNA]</scope>
    <source>
        <strain evidence="1 2">THS-13</strain>
    </source>
</reference>
<evidence type="ECO:0000313" key="2">
    <source>
        <dbReference type="Proteomes" id="UP000282106"/>
    </source>
</evidence>
<dbReference type="Proteomes" id="UP000282106">
    <property type="component" value="Unassembled WGS sequence"/>
</dbReference>
<dbReference type="EMBL" id="RJVO01000006">
    <property type="protein sequence ID" value="ROH88657.1"/>
    <property type="molecule type" value="Genomic_DNA"/>
</dbReference>
<evidence type="ECO:0000313" key="1">
    <source>
        <dbReference type="EMBL" id="ROH88657.1"/>
    </source>
</evidence>
<name>A0A3N0V791_9GAMM</name>
<organism evidence="1 2">
    <name type="scientific">Stagnimonas aquatica</name>
    <dbReference type="NCBI Taxonomy" id="2689987"/>
    <lineage>
        <taxon>Bacteria</taxon>
        <taxon>Pseudomonadati</taxon>
        <taxon>Pseudomonadota</taxon>
        <taxon>Gammaproteobacteria</taxon>
        <taxon>Nevskiales</taxon>
        <taxon>Nevskiaceae</taxon>
        <taxon>Stagnimonas</taxon>
    </lineage>
</organism>
<protein>
    <submittedName>
        <fullName evidence="1">Uncharacterized protein</fullName>
    </submittedName>
</protein>
<keyword evidence="2" id="KW-1185">Reference proteome</keyword>
<sequence length="122" mass="13143">MHVHDAGHLPGGRKGAEMQITVRGNIRGFDVIESAVENAYAKLRGDSDYATLNMEDADGNILISEDDEDRGEYWLKDKLISAAIVSASPRSASSISTQATPPRQCKLCGDEIKPGWIHGCGS</sequence>
<accession>A0A3N0V791</accession>
<comment type="caution">
    <text evidence="1">The sequence shown here is derived from an EMBL/GenBank/DDBJ whole genome shotgun (WGS) entry which is preliminary data.</text>
</comment>
<proteinExistence type="predicted"/>
<dbReference type="Pfam" id="PF17400">
    <property type="entry name" value="DUF5406"/>
    <property type="match status" value="1"/>
</dbReference>
<dbReference type="InterPro" id="IPR035387">
    <property type="entry name" value="DUF5406"/>
</dbReference>
<dbReference type="InParanoid" id="A0A3N0V791"/>
<gene>
    <name evidence="1" type="ORF">ED208_12625</name>
</gene>
<dbReference type="AlphaFoldDB" id="A0A3N0V791"/>